<dbReference type="EMBL" id="AF302424">
    <property type="protein sequence ID" value="AAG24415.1"/>
    <property type="molecule type" value="Genomic_DNA"/>
</dbReference>
<proteinExistence type="predicted"/>
<gene>
    <name evidence="1" type="primary">AA13</name>
</gene>
<dbReference type="AlphaFoldDB" id="Q9F263"/>
<keyword evidence="1" id="KW-0614">Plasmid</keyword>
<geneLocation type="plasmid" evidence="1">
    <name>pVT745</name>
</geneLocation>
<name>Q9F263_AGGAC</name>
<evidence type="ECO:0000313" key="1">
    <source>
        <dbReference type="EMBL" id="AAG24415.1"/>
    </source>
</evidence>
<organism evidence="1">
    <name type="scientific">Aggregatibacter actinomycetemcomitans</name>
    <name type="common">Actinobacillus actinomycetemcomitans</name>
    <name type="synonym">Haemophilus actinomycetemcomitans</name>
    <dbReference type="NCBI Taxonomy" id="714"/>
    <lineage>
        <taxon>Bacteria</taxon>
        <taxon>Pseudomonadati</taxon>
        <taxon>Pseudomonadota</taxon>
        <taxon>Gammaproteobacteria</taxon>
        <taxon>Pasteurellales</taxon>
        <taxon>Pasteurellaceae</taxon>
        <taxon>Aggregatibacter</taxon>
    </lineage>
</organism>
<accession>Q9F263</accession>
<sequence>MPPRLITTSLAENIQLAFMCAPPSRCLDMSSRQLVLAINATNAIAIITSDSGSLPNTKRLTTSTSTPIAKISCSTPARCAARTCIFTLCPTA</sequence>
<protein>
    <submittedName>
        <fullName evidence="1">Uncharacterized protein</fullName>
    </submittedName>
</protein>
<reference evidence="1" key="1">
    <citation type="journal article" date="2001" name="J. Bacteriol.">
        <title>Nucleotide sequence and analysis of conjugative plasmid pVT745.</title>
        <authorList>
            <person name="Galli D.M."/>
            <person name="Chen J."/>
            <person name="Novak K.F."/>
            <person name="Leblanc D.J."/>
        </authorList>
    </citation>
    <scope>NUCLEOTIDE SEQUENCE</scope>
    <source>
        <strain evidence="1">VT745</strain>
        <plasmid evidence="1">pVT745</plasmid>
    </source>
</reference>